<evidence type="ECO:0000256" key="7">
    <source>
        <dbReference type="ARBA" id="ARBA00023027"/>
    </source>
</evidence>
<dbReference type="SUPFAM" id="SSF48179">
    <property type="entry name" value="6-phosphogluconate dehydrogenase C-terminal domain-like"/>
    <property type="match status" value="1"/>
</dbReference>
<dbReference type="SUPFAM" id="SSF51735">
    <property type="entry name" value="NAD(P)-binding Rossmann-fold domains"/>
    <property type="match status" value="1"/>
</dbReference>
<dbReference type="Gene3D" id="1.10.1040.10">
    <property type="entry name" value="N-(1-d-carboxylethyl)-l-norvaline Dehydrogenase, domain 2"/>
    <property type="match status" value="1"/>
</dbReference>
<dbReference type="PANTHER" id="PTHR48075:SF1">
    <property type="entry name" value="LAMBDA-CRYSTALLIN HOMOLOG"/>
    <property type="match status" value="1"/>
</dbReference>
<keyword evidence="7" id="KW-0520">NAD</keyword>
<dbReference type="InterPro" id="IPR006180">
    <property type="entry name" value="3-OHacyl-CoA_DH_CS"/>
</dbReference>
<evidence type="ECO:0000259" key="11">
    <source>
        <dbReference type="Pfam" id="PF00725"/>
    </source>
</evidence>
<keyword evidence="4" id="KW-0963">Cytoplasm</keyword>
<evidence type="ECO:0000256" key="1">
    <source>
        <dbReference type="ARBA" id="ARBA00004496"/>
    </source>
</evidence>
<sequence length="323" mass="36384">MAGKGKVGIVGSGFIGRGWAMLFASVGYEVKLYDVESTKIDDALADIQLQLKKLEDTGYLRGKLTADQQFSLIQKCETLKECVEESVHVQECVFESVDLKKKVFKDMDAFASENVVLCSSTSCFPASSFSEDLVHRAQVIVGHPVNPPYYVPLVEIVPAPWTDPEVVVRTRSLMTEIGQKPVVLRKEVPGFALNRVQYALIDECWRMFRDGIMSLEDIDTSMHEGLGLRYAFLGPLETCHLNAEGMLDYCKRYGEGINKVSETFGPNPRTEGELAERVHEEICKISPLEKLAERRQWRDARLTALAQMKRILEEQEKEAETVL</sequence>
<proteinExistence type="inferred from homology"/>
<comment type="caution">
    <text evidence="13">The sequence shown here is derived from an EMBL/GenBank/DDBJ whole genome shotgun (WGS) entry which is preliminary data.</text>
</comment>
<dbReference type="InterPro" id="IPR036291">
    <property type="entry name" value="NAD(P)-bd_dom_sf"/>
</dbReference>
<comment type="subcellular location">
    <subcellularLocation>
        <location evidence="1">Cytoplasm</location>
    </subcellularLocation>
</comment>
<evidence type="ECO:0000256" key="6">
    <source>
        <dbReference type="ARBA" id="ARBA00023002"/>
    </source>
</evidence>
<dbReference type="InterPro" id="IPR013328">
    <property type="entry name" value="6PGD_dom2"/>
</dbReference>
<gene>
    <name evidence="13" type="ORF">JTE90_029042</name>
</gene>
<keyword evidence="5" id="KW-0597">Phosphoprotein</keyword>
<accession>A0AAV6UV90</accession>
<dbReference type="FunFam" id="3.40.50.720:FF:000356">
    <property type="entry name" value="Lambda-crystallin homolog"/>
    <property type="match status" value="1"/>
</dbReference>
<keyword evidence="14" id="KW-1185">Reference proteome</keyword>
<evidence type="ECO:0000256" key="4">
    <source>
        <dbReference type="ARBA" id="ARBA00022490"/>
    </source>
</evidence>
<evidence type="ECO:0000313" key="14">
    <source>
        <dbReference type="Proteomes" id="UP000827092"/>
    </source>
</evidence>
<evidence type="ECO:0000256" key="9">
    <source>
        <dbReference type="ARBA" id="ARBA00042709"/>
    </source>
</evidence>
<organism evidence="13 14">
    <name type="scientific">Oedothorax gibbosus</name>
    <dbReference type="NCBI Taxonomy" id="931172"/>
    <lineage>
        <taxon>Eukaryota</taxon>
        <taxon>Metazoa</taxon>
        <taxon>Ecdysozoa</taxon>
        <taxon>Arthropoda</taxon>
        <taxon>Chelicerata</taxon>
        <taxon>Arachnida</taxon>
        <taxon>Araneae</taxon>
        <taxon>Araneomorphae</taxon>
        <taxon>Entelegynae</taxon>
        <taxon>Araneoidea</taxon>
        <taxon>Linyphiidae</taxon>
        <taxon>Erigoninae</taxon>
        <taxon>Oedothorax</taxon>
    </lineage>
</organism>
<dbReference type="InterPro" id="IPR022694">
    <property type="entry name" value="3-OHacyl-CoA_DH"/>
</dbReference>
<evidence type="ECO:0000313" key="13">
    <source>
        <dbReference type="EMBL" id="KAG8188114.1"/>
    </source>
</evidence>
<dbReference type="InterPro" id="IPR006176">
    <property type="entry name" value="3-OHacyl-CoA_DH_NAD-bd"/>
</dbReference>
<comment type="subunit">
    <text evidence="3">Homodimer.</text>
</comment>
<comment type="similarity">
    <text evidence="2">Belongs to the 3-hydroxyacyl-CoA dehydrogenase family.</text>
</comment>
<dbReference type="Gene3D" id="3.40.50.720">
    <property type="entry name" value="NAD(P)-binding Rossmann-like Domain"/>
    <property type="match status" value="1"/>
</dbReference>
<dbReference type="Pfam" id="PF00725">
    <property type="entry name" value="3HCDH"/>
    <property type="match status" value="1"/>
</dbReference>
<dbReference type="Proteomes" id="UP000827092">
    <property type="component" value="Unassembled WGS sequence"/>
</dbReference>
<dbReference type="GO" id="GO:0006631">
    <property type="term" value="P:fatty acid metabolic process"/>
    <property type="evidence" value="ECO:0007669"/>
    <property type="project" value="InterPro"/>
</dbReference>
<keyword evidence="6" id="KW-0560">Oxidoreductase</keyword>
<name>A0AAV6UV90_9ARAC</name>
<reference evidence="13 14" key="1">
    <citation type="journal article" date="2022" name="Nat. Ecol. Evol.">
        <title>A masculinizing supergene underlies an exaggerated male reproductive morph in a spider.</title>
        <authorList>
            <person name="Hendrickx F."/>
            <person name="De Corte Z."/>
            <person name="Sonet G."/>
            <person name="Van Belleghem S.M."/>
            <person name="Kostlbacher S."/>
            <person name="Vangestel C."/>
        </authorList>
    </citation>
    <scope>NUCLEOTIDE SEQUENCE [LARGE SCALE GENOMIC DNA]</scope>
    <source>
        <strain evidence="13">W744_W776</strain>
    </source>
</reference>
<dbReference type="PANTHER" id="PTHR48075">
    <property type="entry name" value="3-HYDROXYACYL-COA DEHYDROGENASE FAMILY PROTEIN"/>
    <property type="match status" value="1"/>
</dbReference>
<evidence type="ECO:0000259" key="12">
    <source>
        <dbReference type="Pfam" id="PF02737"/>
    </source>
</evidence>
<dbReference type="PIRSF" id="PIRSF000105">
    <property type="entry name" value="HCDH"/>
    <property type="match status" value="1"/>
</dbReference>
<dbReference type="GO" id="GO:0070403">
    <property type="term" value="F:NAD+ binding"/>
    <property type="evidence" value="ECO:0007669"/>
    <property type="project" value="InterPro"/>
</dbReference>
<dbReference type="InterPro" id="IPR006108">
    <property type="entry name" value="3HC_DH_C"/>
</dbReference>
<evidence type="ECO:0000256" key="3">
    <source>
        <dbReference type="ARBA" id="ARBA00011738"/>
    </source>
</evidence>
<feature type="domain" description="3-hydroxyacyl-CoA dehydrogenase NAD binding" evidence="12">
    <location>
        <begin position="6"/>
        <end position="186"/>
    </location>
</feature>
<feature type="site" description="Important for catalytic activity" evidence="10">
    <location>
        <position position="143"/>
    </location>
</feature>
<dbReference type="EC" id="1.1.1.45" evidence="8"/>
<evidence type="ECO:0000256" key="8">
    <source>
        <dbReference type="ARBA" id="ARBA00038962"/>
    </source>
</evidence>
<dbReference type="NCBIfam" id="NF004783">
    <property type="entry name" value="PRK06129.1"/>
    <property type="match status" value="1"/>
</dbReference>
<feature type="domain" description="3-hydroxyacyl-CoA dehydrogenase C-terminal" evidence="11">
    <location>
        <begin position="190"/>
        <end position="256"/>
    </location>
</feature>
<protein>
    <recommendedName>
        <fullName evidence="9">L-gulonate 3-dehydrogenase</fullName>
        <ecNumber evidence="8">1.1.1.45</ecNumber>
    </recommendedName>
    <alternativeName>
        <fullName evidence="9">L-gulonate 3-dehydrogenase</fullName>
    </alternativeName>
</protein>
<dbReference type="AlphaFoldDB" id="A0AAV6UV90"/>
<dbReference type="PROSITE" id="PS00067">
    <property type="entry name" value="3HCDH"/>
    <property type="match status" value="1"/>
</dbReference>
<dbReference type="GO" id="GO:0050104">
    <property type="term" value="F:L-gulonate 3-dehydrogenase activity"/>
    <property type="evidence" value="ECO:0007669"/>
    <property type="project" value="UniProtKB-EC"/>
</dbReference>
<evidence type="ECO:0000256" key="2">
    <source>
        <dbReference type="ARBA" id="ARBA00009463"/>
    </source>
</evidence>
<evidence type="ECO:0000256" key="5">
    <source>
        <dbReference type="ARBA" id="ARBA00022553"/>
    </source>
</evidence>
<dbReference type="Pfam" id="PF02737">
    <property type="entry name" value="3HCDH_N"/>
    <property type="match status" value="1"/>
</dbReference>
<dbReference type="EMBL" id="JAFNEN010000248">
    <property type="protein sequence ID" value="KAG8188114.1"/>
    <property type="molecule type" value="Genomic_DNA"/>
</dbReference>
<dbReference type="GO" id="GO:0005737">
    <property type="term" value="C:cytoplasm"/>
    <property type="evidence" value="ECO:0007669"/>
    <property type="project" value="UniProtKB-SubCell"/>
</dbReference>
<dbReference type="InterPro" id="IPR008927">
    <property type="entry name" value="6-PGluconate_DH-like_C_sf"/>
</dbReference>
<evidence type="ECO:0000256" key="10">
    <source>
        <dbReference type="PIRSR" id="PIRSR000105-1"/>
    </source>
</evidence>